<comment type="caution">
    <text evidence="3">The sequence shown here is derived from an EMBL/GenBank/DDBJ whole genome shotgun (WGS) entry which is preliminary data.</text>
</comment>
<dbReference type="Proteomes" id="UP000681075">
    <property type="component" value="Unassembled WGS sequence"/>
</dbReference>
<keyword evidence="1" id="KW-0059">Arsenical resistance</keyword>
<dbReference type="EMBL" id="BOPV01000001">
    <property type="protein sequence ID" value="GIL38677.1"/>
    <property type="molecule type" value="Genomic_DNA"/>
</dbReference>
<name>A0A8S8XBD9_9PROT</name>
<reference evidence="3" key="1">
    <citation type="submission" date="2021-02" db="EMBL/GenBank/DDBJ databases">
        <title>Genome sequence of Rhodospirillales sp. strain TMPK1 isolated from soil.</title>
        <authorList>
            <person name="Nakai R."/>
            <person name="Kusada H."/>
            <person name="Tamaki H."/>
        </authorList>
    </citation>
    <scope>NUCLEOTIDE SEQUENCE</scope>
    <source>
        <strain evidence="3">TMPK1</strain>
    </source>
</reference>
<evidence type="ECO:0000313" key="3">
    <source>
        <dbReference type="EMBL" id="GIL38677.1"/>
    </source>
</evidence>
<dbReference type="InterPro" id="IPR023485">
    <property type="entry name" value="Ptyr_pPase"/>
</dbReference>
<dbReference type="SMART" id="SM00226">
    <property type="entry name" value="LMWPc"/>
    <property type="match status" value="1"/>
</dbReference>
<keyword evidence="4" id="KW-1185">Reference proteome</keyword>
<protein>
    <submittedName>
        <fullName evidence="3">Protein-tyrosine-phosphatase</fullName>
    </submittedName>
</protein>
<gene>
    <name evidence="3" type="ORF">TMPK1_09140</name>
</gene>
<sequence>MMRVLFVCSRNSVRSPMAEQLLRATGVADVASAGVVGDELDAFVLAALSEIGLSGPPHPPQALEDLHLGEFDTVVALSDDAEAAARALYGDKIERWNVPDPTETGGNREQRLDAYRAVRDLLAGRIRERFGTA</sequence>
<accession>A0A8S8XBD9</accession>
<dbReference type="InterPro" id="IPR036196">
    <property type="entry name" value="Ptyr_pPase_sf"/>
</dbReference>
<dbReference type="GO" id="GO:0046685">
    <property type="term" value="P:response to arsenic-containing substance"/>
    <property type="evidence" value="ECO:0007669"/>
    <property type="project" value="UniProtKB-KW"/>
</dbReference>
<organism evidence="3 4">
    <name type="scientific">Roseiterribacter gracilis</name>
    <dbReference type="NCBI Taxonomy" id="2812848"/>
    <lineage>
        <taxon>Bacteria</taxon>
        <taxon>Pseudomonadati</taxon>
        <taxon>Pseudomonadota</taxon>
        <taxon>Alphaproteobacteria</taxon>
        <taxon>Rhodospirillales</taxon>
        <taxon>Roseiterribacteraceae</taxon>
        <taxon>Roseiterribacter</taxon>
    </lineage>
</organism>
<evidence type="ECO:0000256" key="1">
    <source>
        <dbReference type="ARBA" id="ARBA00022849"/>
    </source>
</evidence>
<evidence type="ECO:0000259" key="2">
    <source>
        <dbReference type="SMART" id="SM00226"/>
    </source>
</evidence>
<dbReference type="AlphaFoldDB" id="A0A8S8XBD9"/>
<feature type="domain" description="Phosphotyrosine protein phosphatase I" evidence="2">
    <location>
        <begin position="2"/>
        <end position="132"/>
    </location>
</feature>
<dbReference type="SUPFAM" id="SSF52788">
    <property type="entry name" value="Phosphotyrosine protein phosphatases I"/>
    <property type="match status" value="1"/>
</dbReference>
<dbReference type="PANTHER" id="PTHR43428">
    <property type="entry name" value="ARSENATE REDUCTASE"/>
    <property type="match status" value="1"/>
</dbReference>
<evidence type="ECO:0000313" key="4">
    <source>
        <dbReference type="Proteomes" id="UP000681075"/>
    </source>
</evidence>
<dbReference type="RefSeq" id="WP_420241728.1">
    <property type="nucleotide sequence ID" value="NZ_BOPV01000001.1"/>
</dbReference>
<dbReference type="Pfam" id="PF01451">
    <property type="entry name" value="LMWPc"/>
    <property type="match status" value="1"/>
</dbReference>
<proteinExistence type="predicted"/>
<dbReference type="Gene3D" id="3.40.50.2300">
    <property type="match status" value="1"/>
</dbReference>
<dbReference type="PANTHER" id="PTHR43428:SF1">
    <property type="entry name" value="ARSENATE REDUCTASE"/>
    <property type="match status" value="1"/>
</dbReference>